<feature type="transmembrane region" description="Helical" evidence="2">
    <location>
        <begin position="122"/>
        <end position="142"/>
    </location>
</feature>
<dbReference type="KEGG" id="cbr:CBG_03082"/>
<dbReference type="EMBL" id="HE601438">
    <property type="protein sequence ID" value="CAP23552.2"/>
    <property type="molecule type" value="Genomic_DNA"/>
</dbReference>
<dbReference type="CTD" id="8572788"/>
<feature type="region of interest" description="Disordered" evidence="1">
    <location>
        <begin position="275"/>
        <end position="340"/>
    </location>
</feature>
<evidence type="ECO:0000256" key="2">
    <source>
        <dbReference type="SAM" id="Phobius"/>
    </source>
</evidence>
<dbReference type="AlphaFoldDB" id="A8WSU3"/>
<keyword evidence="4" id="KW-1185">Reference proteome</keyword>
<keyword evidence="2" id="KW-1133">Transmembrane helix</keyword>
<organism evidence="3 4">
    <name type="scientific">Caenorhabditis briggsae</name>
    <dbReference type="NCBI Taxonomy" id="6238"/>
    <lineage>
        <taxon>Eukaryota</taxon>
        <taxon>Metazoa</taxon>
        <taxon>Ecdysozoa</taxon>
        <taxon>Nematoda</taxon>
        <taxon>Chromadorea</taxon>
        <taxon>Rhabditida</taxon>
        <taxon>Rhabditina</taxon>
        <taxon>Rhabditomorpha</taxon>
        <taxon>Rhabditoidea</taxon>
        <taxon>Rhabditidae</taxon>
        <taxon>Peloderinae</taxon>
        <taxon>Caenorhabditis</taxon>
    </lineage>
</organism>
<proteinExistence type="predicted"/>
<sequence>MANYHLMVPNSSRNAQIPNDTQRPRAAPKPICKYDQQEGQKQKQQQQHNSKNHVLSVSISSSFFSNSSVFYLFFFSTLSTCDLEEIDEKRRRKTIVVVAAACTLPADSLFAVMLYLIYPDSFLPSTLFIVNFSLVLLALLGINSKVSSMILPALVWKCVLLLFLLFLGCISVDAYQVPASELEEAHVSQQQEPTSPHRSMMVWKDLAAKYPMLPFIAVACTIVLAVEARVFFSAWQKICCPAVVNDDANLEKSPPSYNACVRATASEKDLPSYEDALKTCSNSSSQQPSSSSTSSSSSSPSQRPPHSVYTIPDVKVHKSPNTQNCRSSPSSSSKMTVISL</sequence>
<feature type="transmembrane region" description="Helical" evidence="2">
    <location>
        <begin position="95"/>
        <end position="116"/>
    </location>
</feature>
<dbReference type="HOGENOM" id="CLU_070412_0_0_1"/>
<feature type="transmembrane region" description="Helical" evidence="2">
    <location>
        <begin position="154"/>
        <end position="175"/>
    </location>
</feature>
<evidence type="ECO:0000313" key="4">
    <source>
        <dbReference type="Proteomes" id="UP000008549"/>
    </source>
</evidence>
<evidence type="ECO:0000313" key="5">
    <source>
        <dbReference type="WormBase" id="CBG03082"/>
    </source>
</evidence>
<dbReference type="GeneID" id="8572788"/>
<dbReference type="eggNOG" id="ENOG502TH1F">
    <property type="taxonomic scope" value="Eukaryota"/>
</dbReference>
<evidence type="ECO:0000256" key="1">
    <source>
        <dbReference type="SAM" id="MobiDB-lite"/>
    </source>
</evidence>
<reference evidence="3 4" key="1">
    <citation type="journal article" date="2003" name="PLoS Biol.">
        <title>The genome sequence of Caenorhabditis briggsae: a platform for comparative genomics.</title>
        <authorList>
            <person name="Stein L.D."/>
            <person name="Bao Z."/>
            <person name="Blasiar D."/>
            <person name="Blumenthal T."/>
            <person name="Brent M.R."/>
            <person name="Chen N."/>
            <person name="Chinwalla A."/>
            <person name="Clarke L."/>
            <person name="Clee C."/>
            <person name="Coghlan A."/>
            <person name="Coulson A."/>
            <person name="D'Eustachio P."/>
            <person name="Fitch D.H."/>
            <person name="Fulton L.A."/>
            <person name="Fulton R.E."/>
            <person name="Griffiths-Jones S."/>
            <person name="Harris T.W."/>
            <person name="Hillier L.W."/>
            <person name="Kamath R."/>
            <person name="Kuwabara P.E."/>
            <person name="Mardis E.R."/>
            <person name="Marra M.A."/>
            <person name="Miner T.L."/>
            <person name="Minx P."/>
            <person name="Mullikin J.C."/>
            <person name="Plumb R.W."/>
            <person name="Rogers J."/>
            <person name="Schein J.E."/>
            <person name="Sohrmann M."/>
            <person name="Spieth J."/>
            <person name="Stajich J.E."/>
            <person name="Wei C."/>
            <person name="Willey D."/>
            <person name="Wilson R.K."/>
            <person name="Durbin R."/>
            <person name="Waterston R.H."/>
        </authorList>
    </citation>
    <scope>NUCLEOTIDE SEQUENCE [LARGE SCALE GENOMIC DNA]</scope>
    <source>
        <strain evidence="3 4">AF16</strain>
    </source>
</reference>
<feature type="transmembrane region" description="Helical" evidence="2">
    <location>
        <begin position="54"/>
        <end position="74"/>
    </location>
</feature>
<feature type="transmembrane region" description="Helical" evidence="2">
    <location>
        <begin position="210"/>
        <end position="232"/>
    </location>
</feature>
<dbReference type="InParanoid" id="A8WSU3"/>
<reference evidence="3 4" key="2">
    <citation type="journal article" date="2011" name="PLoS Genet.">
        <title>Caenorhabditis briggsae recombinant inbred line genotypes reveal inter-strain incompatibility and the evolution of recombination.</title>
        <authorList>
            <person name="Ross J.A."/>
            <person name="Koboldt D.C."/>
            <person name="Staisch J.E."/>
            <person name="Chamberlin H.M."/>
            <person name="Gupta B.P."/>
            <person name="Miller R.D."/>
            <person name="Baird S.E."/>
            <person name="Haag E.S."/>
        </authorList>
    </citation>
    <scope>NUCLEOTIDE SEQUENCE [LARGE SCALE GENOMIC DNA]</scope>
    <source>
        <strain evidence="3 4">AF16</strain>
    </source>
</reference>
<gene>
    <name evidence="3 5" type="ORF">CBG03082</name>
    <name evidence="3" type="ORF">CBG_03082</name>
</gene>
<feature type="region of interest" description="Disordered" evidence="1">
    <location>
        <begin position="1"/>
        <end position="27"/>
    </location>
</feature>
<feature type="compositionally biased region" description="Polar residues" evidence="1">
    <location>
        <begin position="9"/>
        <end position="21"/>
    </location>
</feature>
<feature type="compositionally biased region" description="Low complexity" evidence="1">
    <location>
        <begin position="281"/>
        <end position="307"/>
    </location>
</feature>
<keyword evidence="2" id="KW-0472">Membrane</keyword>
<dbReference type="FunCoup" id="A8WSU3">
    <property type="interactions" value="134"/>
</dbReference>
<accession>A8WSU3</accession>
<protein>
    <submittedName>
        <fullName evidence="3">Protein CBG03082</fullName>
    </submittedName>
</protein>
<dbReference type="OMA" id="KICCPAV"/>
<dbReference type="Proteomes" id="UP000008549">
    <property type="component" value="Unassembled WGS sequence"/>
</dbReference>
<dbReference type="WormBase" id="CBG03082">
    <property type="protein sequence ID" value="CBP38741"/>
    <property type="gene ID" value="WBGene00026017"/>
</dbReference>
<keyword evidence="2" id="KW-0812">Transmembrane</keyword>
<name>A8WSU3_CAEBR</name>
<evidence type="ECO:0000313" key="3">
    <source>
        <dbReference type="EMBL" id="CAP23552.2"/>
    </source>
</evidence>
<dbReference type="RefSeq" id="XP_045092128.1">
    <property type="nucleotide sequence ID" value="XM_045242287.1"/>
</dbReference>
<feature type="compositionally biased region" description="Polar residues" evidence="1">
    <location>
        <begin position="319"/>
        <end position="340"/>
    </location>
</feature>